<evidence type="ECO:0000313" key="2">
    <source>
        <dbReference type="Proteomes" id="UP000593567"/>
    </source>
</evidence>
<evidence type="ECO:0000313" key="1">
    <source>
        <dbReference type="EMBL" id="KAF6021383.1"/>
    </source>
</evidence>
<proteinExistence type="predicted"/>
<gene>
    <name evidence="1" type="ORF">EB796_020306</name>
</gene>
<name>A0A7J7J5J6_BUGNE</name>
<protein>
    <submittedName>
        <fullName evidence="1">Uncharacterized protein</fullName>
    </submittedName>
</protein>
<dbReference type="AlphaFoldDB" id="A0A7J7J5J6"/>
<dbReference type="Proteomes" id="UP000593567">
    <property type="component" value="Unassembled WGS sequence"/>
</dbReference>
<accession>A0A7J7J5J6</accession>
<dbReference type="EMBL" id="VXIV02003051">
    <property type="protein sequence ID" value="KAF6021383.1"/>
    <property type="molecule type" value="Genomic_DNA"/>
</dbReference>
<comment type="caution">
    <text evidence="1">The sequence shown here is derived from an EMBL/GenBank/DDBJ whole genome shotgun (WGS) entry which is preliminary data.</text>
</comment>
<organism evidence="1 2">
    <name type="scientific">Bugula neritina</name>
    <name type="common">Brown bryozoan</name>
    <name type="synonym">Sertularia neritina</name>
    <dbReference type="NCBI Taxonomy" id="10212"/>
    <lineage>
        <taxon>Eukaryota</taxon>
        <taxon>Metazoa</taxon>
        <taxon>Spiralia</taxon>
        <taxon>Lophotrochozoa</taxon>
        <taxon>Bryozoa</taxon>
        <taxon>Gymnolaemata</taxon>
        <taxon>Cheilostomatida</taxon>
        <taxon>Flustrina</taxon>
        <taxon>Buguloidea</taxon>
        <taxon>Bugulidae</taxon>
        <taxon>Bugula</taxon>
    </lineage>
</organism>
<reference evidence="1" key="1">
    <citation type="submission" date="2020-06" db="EMBL/GenBank/DDBJ databases">
        <title>Draft genome of Bugula neritina, a colonial animal packing powerful symbionts and potential medicines.</title>
        <authorList>
            <person name="Rayko M."/>
        </authorList>
    </citation>
    <scope>NUCLEOTIDE SEQUENCE [LARGE SCALE GENOMIC DNA]</scope>
    <source>
        <strain evidence="1">Kwan_BN1</strain>
    </source>
</reference>
<keyword evidence="2" id="KW-1185">Reference proteome</keyword>
<sequence>MSKTNTVGAVNKEYRAMEVEPGTKIRPEPAVLTDNSLHTLAKEIDSDLRFIMLLCIPTTRIIQMKDDAENNGWPPSLLPIKCCWNGKLPELRPRIKIRWQI</sequence>